<keyword evidence="4" id="KW-1185">Reference proteome</keyword>
<reference evidence="1" key="1">
    <citation type="submission" date="2021-02" db="EMBL/GenBank/DDBJ databases">
        <authorList>
            <person name="Nowell W R."/>
        </authorList>
    </citation>
    <scope>NUCLEOTIDE SEQUENCE</scope>
</reference>
<dbReference type="InterPro" id="IPR036525">
    <property type="entry name" value="Tubulin/FtsZ_GTPase_sf"/>
</dbReference>
<evidence type="ECO:0000313" key="3">
    <source>
        <dbReference type="Proteomes" id="UP000663854"/>
    </source>
</evidence>
<comment type="caution">
    <text evidence="1">The sequence shown here is derived from an EMBL/GenBank/DDBJ whole genome shotgun (WGS) entry which is preliminary data.</text>
</comment>
<gene>
    <name evidence="2" type="ORF">JXQ802_LOCUS54797</name>
    <name evidence="1" type="ORF">PYM288_LOCUS38302</name>
</gene>
<dbReference type="EMBL" id="CAJNOL010010909">
    <property type="protein sequence ID" value="CAF1652573.1"/>
    <property type="molecule type" value="Genomic_DNA"/>
</dbReference>
<dbReference type="SUPFAM" id="SSF52490">
    <property type="entry name" value="Tubulin nucleotide-binding domain-like"/>
    <property type="match status" value="1"/>
</dbReference>
<dbReference type="Proteomes" id="UP000663854">
    <property type="component" value="Unassembled WGS sequence"/>
</dbReference>
<dbReference type="EMBL" id="CAJNOH010009157">
    <property type="protein sequence ID" value="CAF1493568.1"/>
    <property type="molecule type" value="Genomic_DNA"/>
</dbReference>
<evidence type="ECO:0000313" key="2">
    <source>
        <dbReference type="EMBL" id="CAF1652573.1"/>
    </source>
</evidence>
<protein>
    <submittedName>
        <fullName evidence="1">Uncharacterized protein</fullName>
    </submittedName>
</protein>
<evidence type="ECO:0000313" key="1">
    <source>
        <dbReference type="EMBL" id="CAF1493568.1"/>
    </source>
</evidence>
<dbReference type="Proteomes" id="UP000663870">
    <property type="component" value="Unassembled WGS sequence"/>
</dbReference>
<feature type="non-terminal residue" evidence="1">
    <location>
        <position position="1"/>
    </location>
</feature>
<accession>A0A815SIK0</accession>
<dbReference type="AlphaFoldDB" id="A0A815SIK0"/>
<evidence type="ECO:0000313" key="4">
    <source>
        <dbReference type="Proteomes" id="UP000663870"/>
    </source>
</evidence>
<proteinExistence type="predicted"/>
<sequence>YGIQLDGQMPLNETIGRGDDSFNIFFIETHADQPHTGTYRQLFHPKQLITRKEDAGKLI</sequence>
<organism evidence="1 3">
    <name type="scientific">Rotaria sordida</name>
    <dbReference type="NCBI Taxonomy" id="392033"/>
    <lineage>
        <taxon>Eukaryota</taxon>
        <taxon>Metazoa</taxon>
        <taxon>Spiralia</taxon>
        <taxon>Gnathifera</taxon>
        <taxon>Rotifera</taxon>
        <taxon>Eurotatoria</taxon>
        <taxon>Bdelloidea</taxon>
        <taxon>Philodinida</taxon>
        <taxon>Philodinidae</taxon>
        <taxon>Rotaria</taxon>
    </lineage>
</organism>
<name>A0A815SIK0_9BILA</name>
<dbReference type="Gene3D" id="3.40.50.1440">
    <property type="entry name" value="Tubulin/FtsZ, GTPase domain"/>
    <property type="match status" value="1"/>
</dbReference>